<evidence type="ECO:0000256" key="1">
    <source>
        <dbReference type="SAM" id="MobiDB-lite"/>
    </source>
</evidence>
<dbReference type="AlphaFoldDB" id="A0A8J3Q998"/>
<sequence>MPAPSQWLLHAVQGAVGWCVQRPWLLAVLTLTIAAAAAARGIVASRRHARLLRDARLITISPPPEVEAAGAGVLWASLAEILRPGLRRRLREGRAHVAVEYRWAGRQLQIGIWLPGTVADGPVLAAIRGAWPGVACQVTDPTPPLPVTAPAVGGALAPVMAAWFPLETGHDADPLRTLIQAAADLHAHEAACVQVLARPATYRQITGLRRGVQALRTGKPAHSWLDPLTWLRGALNLILELLGPADRTAHVATGRHQTHLPGADPQHERDARAAVDKLAGPQWEVALRYAVAHTGRGGTPHTLTPRLSNLALGIASSFGVYAGRNRLRRLRLPHPAVVLAARVMRRGFLLNNTELSALAGLPTDIAVPGLDRARAKPMPAPVAVATGGRTTKVLGVAQVGGHKVALKAADARQHVHVLGSTGSGKSTLLLNMILEDVHARRGVIVIDPKGDLVTDVIDRLPAKVADKRLLLIDPDQPAGATLNPLQGNDHDLVVDHIVSIFGKIFAKHWGPRIDDTLRMACLTLLRKANATLTLVPSLLQDKQFRAAFTRDLDDPEGLLGFWQWFENTPPPLRSQVIGPVLARLRSFLTRPFVGQTIGAPRSTVNMGKVLDGGILLARLPKGQIGEETSRLMGSFILASAWQAATARTRIAQDARRDAVAYIDESHNFLNLPGSVGDMLAEARGYRFGLVLAHQNLTQMPRETQLALSANARNKVLFSCAPEDAHQLARHTMRELSEHDLSHLDAFQAACRLVVDGRETPAFTLHTLPAKPLTGQGTAVRQAALANALSGTQSNPDSGQAAIGRLARVKPRSNPDDPGEAHPTDTDSAT</sequence>
<gene>
    <name evidence="3" type="ORF">Rhe02_37540</name>
</gene>
<name>A0A8J3Q998_9ACTN</name>
<dbReference type="SUPFAM" id="SSF52540">
    <property type="entry name" value="P-loop containing nucleoside triphosphate hydrolases"/>
    <property type="match status" value="1"/>
</dbReference>
<feature type="region of interest" description="Disordered" evidence="1">
    <location>
        <begin position="789"/>
        <end position="829"/>
    </location>
</feature>
<protein>
    <recommendedName>
        <fullName evidence="2">Helicase HerA central domain-containing protein</fullName>
    </recommendedName>
</protein>
<dbReference type="Pfam" id="PF01935">
    <property type="entry name" value="DUF87"/>
    <property type="match status" value="1"/>
</dbReference>
<comment type="caution">
    <text evidence="3">The sequence shown here is derived from an EMBL/GenBank/DDBJ whole genome shotgun (WGS) entry which is preliminary data.</text>
</comment>
<feature type="compositionally biased region" description="Basic and acidic residues" evidence="1">
    <location>
        <begin position="812"/>
        <end position="829"/>
    </location>
</feature>
<dbReference type="PANTHER" id="PTHR30121:SF6">
    <property type="entry name" value="SLR6007 PROTEIN"/>
    <property type="match status" value="1"/>
</dbReference>
<dbReference type="EMBL" id="BONY01000021">
    <property type="protein sequence ID" value="GIH05687.1"/>
    <property type="molecule type" value="Genomic_DNA"/>
</dbReference>
<organism evidence="3 4">
    <name type="scientific">Rhizocola hellebori</name>
    <dbReference type="NCBI Taxonomy" id="1392758"/>
    <lineage>
        <taxon>Bacteria</taxon>
        <taxon>Bacillati</taxon>
        <taxon>Actinomycetota</taxon>
        <taxon>Actinomycetes</taxon>
        <taxon>Micromonosporales</taxon>
        <taxon>Micromonosporaceae</taxon>
        <taxon>Rhizocola</taxon>
    </lineage>
</organism>
<evidence type="ECO:0000313" key="4">
    <source>
        <dbReference type="Proteomes" id="UP000612899"/>
    </source>
</evidence>
<dbReference type="CDD" id="cd01127">
    <property type="entry name" value="TrwB_TraG_TraD_VirD4"/>
    <property type="match status" value="1"/>
</dbReference>
<dbReference type="InterPro" id="IPR002789">
    <property type="entry name" value="HerA_central"/>
</dbReference>
<accession>A0A8J3Q998</accession>
<dbReference type="PANTHER" id="PTHR30121">
    <property type="entry name" value="UNCHARACTERIZED PROTEIN YJGR-RELATED"/>
    <property type="match status" value="1"/>
</dbReference>
<dbReference type="InterPro" id="IPR027417">
    <property type="entry name" value="P-loop_NTPase"/>
</dbReference>
<dbReference type="InterPro" id="IPR051162">
    <property type="entry name" value="T4SS_component"/>
</dbReference>
<reference evidence="3" key="1">
    <citation type="submission" date="2021-01" db="EMBL/GenBank/DDBJ databases">
        <title>Whole genome shotgun sequence of Rhizocola hellebori NBRC 109834.</title>
        <authorList>
            <person name="Komaki H."/>
            <person name="Tamura T."/>
        </authorList>
    </citation>
    <scope>NUCLEOTIDE SEQUENCE</scope>
    <source>
        <strain evidence="3">NBRC 109834</strain>
    </source>
</reference>
<dbReference type="Proteomes" id="UP000612899">
    <property type="component" value="Unassembled WGS sequence"/>
</dbReference>
<proteinExistence type="predicted"/>
<evidence type="ECO:0000313" key="3">
    <source>
        <dbReference type="EMBL" id="GIH05687.1"/>
    </source>
</evidence>
<evidence type="ECO:0000259" key="2">
    <source>
        <dbReference type="Pfam" id="PF01935"/>
    </source>
</evidence>
<feature type="domain" description="Helicase HerA central" evidence="2">
    <location>
        <begin position="403"/>
        <end position="476"/>
    </location>
</feature>
<keyword evidence="4" id="KW-1185">Reference proteome</keyword>
<dbReference type="Gene3D" id="3.40.50.300">
    <property type="entry name" value="P-loop containing nucleotide triphosphate hydrolases"/>
    <property type="match status" value="2"/>
</dbReference>